<dbReference type="InterPro" id="IPR021124">
    <property type="entry name" value="CRISPR-assoc_prot_Cas5"/>
</dbReference>
<proteinExistence type="predicted"/>
<reference evidence="3" key="2">
    <citation type="submission" date="2019-01" db="EMBL/GenBank/DDBJ databases">
        <title>Genome sequence of Desulfonema ishimotonii strain Tokyo 01.</title>
        <authorList>
            <person name="Fukui M."/>
        </authorList>
    </citation>
    <scope>NUCLEOTIDE SEQUENCE [LARGE SCALE GENOMIC DNA]</scope>
    <source>
        <strain evidence="3">Tokyo 01</strain>
    </source>
</reference>
<keyword evidence="3" id="KW-1185">Reference proteome</keyword>
<dbReference type="GO" id="GO:0003723">
    <property type="term" value="F:RNA binding"/>
    <property type="evidence" value="ECO:0007669"/>
    <property type="project" value="InterPro"/>
</dbReference>
<dbReference type="Proteomes" id="UP000288096">
    <property type="component" value="Unassembled WGS sequence"/>
</dbReference>
<dbReference type="AlphaFoldDB" id="A0A401FWX8"/>
<dbReference type="OrthoDB" id="5704083at2"/>
<evidence type="ECO:0000313" key="2">
    <source>
        <dbReference type="EMBL" id="GBC61449.1"/>
    </source>
</evidence>
<dbReference type="NCBIfam" id="TIGR01868">
    <property type="entry name" value="casD_Cas5e"/>
    <property type="match status" value="1"/>
</dbReference>
<comment type="caution">
    <text evidence="2">The sequence shown here is derived from an EMBL/GenBank/DDBJ whole genome shotgun (WGS) entry which is preliminary data.</text>
</comment>
<dbReference type="GO" id="GO:0043571">
    <property type="term" value="P:maintenance of CRISPR repeat elements"/>
    <property type="evidence" value="ECO:0007669"/>
    <property type="project" value="InterPro"/>
</dbReference>
<gene>
    <name evidence="2" type="ORF">DENIS_2409</name>
</gene>
<dbReference type="InterPro" id="IPR013422">
    <property type="entry name" value="CRISPR-assoc_prot_Cas5_N"/>
</dbReference>
<dbReference type="GO" id="GO:0051607">
    <property type="term" value="P:defense response to virus"/>
    <property type="evidence" value="ECO:0007669"/>
    <property type="project" value="UniProtKB-KW"/>
</dbReference>
<dbReference type="InterPro" id="IPR010147">
    <property type="entry name" value="CRISPR-assoc_prot_CasD"/>
</dbReference>
<reference evidence="3" key="1">
    <citation type="submission" date="2017-11" db="EMBL/GenBank/DDBJ databases">
        <authorList>
            <person name="Watanabe M."/>
            <person name="Kojima H."/>
        </authorList>
    </citation>
    <scope>NUCLEOTIDE SEQUENCE [LARGE SCALE GENOMIC DNA]</scope>
    <source>
        <strain evidence="3">Tokyo 01</strain>
    </source>
</reference>
<organism evidence="2 3">
    <name type="scientific">Desulfonema ishimotonii</name>
    <dbReference type="NCBI Taxonomy" id="45657"/>
    <lineage>
        <taxon>Bacteria</taxon>
        <taxon>Pseudomonadati</taxon>
        <taxon>Thermodesulfobacteriota</taxon>
        <taxon>Desulfobacteria</taxon>
        <taxon>Desulfobacterales</taxon>
        <taxon>Desulfococcaceae</taxon>
        <taxon>Desulfonema</taxon>
    </lineage>
</organism>
<dbReference type="Pfam" id="PF09704">
    <property type="entry name" value="Cas_Cas5d"/>
    <property type="match status" value="1"/>
</dbReference>
<evidence type="ECO:0000256" key="1">
    <source>
        <dbReference type="ARBA" id="ARBA00023118"/>
    </source>
</evidence>
<accession>A0A401FWX8</accession>
<dbReference type="Gene3D" id="3.30.70.2660">
    <property type="match status" value="1"/>
</dbReference>
<dbReference type="RefSeq" id="WP_124328739.1">
    <property type="nucleotide sequence ID" value="NZ_BEXT01000001.1"/>
</dbReference>
<evidence type="ECO:0000313" key="3">
    <source>
        <dbReference type="Proteomes" id="UP000288096"/>
    </source>
</evidence>
<dbReference type="EMBL" id="BEXT01000001">
    <property type="protein sequence ID" value="GBC61449.1"/>
    <property type="molecule type" value="Genomic_DNA"/>
</dbReference>
<name>A0A401FWX8_9BACT</name>
<dbReference type="CDD" id="cd09645">
    <property type="entry name" value="Cas5_I-E"/>
    <property type="match status" value="1"/>
</dbReference>
<sequence>MTQYLLMPIAAPMQSWGDMVVSGDDRPSLPFPTHSGLAGMICAALGIDRKDGEQLRQVHDYLCFVVAQVNAGAMWHDFYTVRNVVRATGGTDGAIVGRKFYLADALFLVAVSAGQACPYTLKQIGHALLFPRFALYAGRRAYPLSLPPVCLENSAARMAECENPVREMGTLLRNEETRRGLFYHHPLADQPVSELRFYVESGEAGAFGLSGDVPLIPHTVRDRYHGRYRSWGYREFDERDVLCIHFPTEE</sequence>
<keyword evidence="1" id="KW-0051">Antiviral defense</keyword>
<protein>
    <submittedName>
        <fullName evidence="2">Type I-E CRISPR-associated protein Cas5/CasD</fullName>
    </submittedName>
</protein>
<dbReference type="NCBIfam" id="TIGR02593">
    <property type="entry name" value="CRISPR_cas5"/>
    <property type="match status" value="1"/>
</dbReference>